<evidence type="ECO:0000256" key="3">
    <source>
        <dbReference type="ARBA" id="ARBA00001954"/>
    </source>
</evidence>
<accession>A0A830E591</accession>
<comment type="similarity">
    <text evidence="6">Belongs to the mannonate dehydratase family.</text>
</comment>
<dbReference type="GO" id="GO:0008927">
    <property type="term" value="F:mannonate dehydratase activity"/>
    <property type="evidence" value="ECO:0007669"/>
    <property type="project" value="UniProtKB-EC"/>
</dbReference>
<dbReference type="Gene3D" id="3.20.20.150">
    <property type="entry name" value="Divalent-metal-dependent TIM barrel enzymes"/>
    <property type="match status" value="1"/>
</dbReference>
<evidence type="ECO:0000256" key="1">
    <source>
        <dbReference type="ARBA" id="ARBA00001794"/>
    </source>
</evidence>
<keyword evidence="14" id="KW-1185">Reference proteome</keyword>
<comment type="pathway">
    <text evidence="5">Carbohydrate metabolism; pentose and glucuronate interconversion.</text>
</comment>
<comment type="catalytic activity">
    <reaction evidence="1">
        <text>D-mannonate = 2-dehydro-3-deoxy-D-gluconate + H2O</text>
        <dbReference type="Rhea" id="RHEA:20097"/>
        <dbReference type="ChEBI" id="CHEBI:15377"/>
        <dbReference type="ChEBI" id="CHEBI:17767"/>
        <dbReference type="ChEBI" id="CHEBI:57990"/>
        <dbReference type="EC" id="4.2.1.8"/>
    </reaction>
</comment>
<reference evidence="12" key="1">
    <citation type="journal article" date="2014" name="Int. J. Syst. Evol. Microbiol.">
        <title>Complete genome sequence of Corynebacterium casei LMG S-19264T (=DSM 44701T), isolated from a smear-ripened cheese.</title>
        <authorList>
            <consortium name="US DOE Joint Genome Institute (JGI-PGF)"/>
            <person name="Walter F."/>
            <person name="Albersmeier A."/>
            <person name="Kalinowski J."/>
            <person name="Ruckert C."/>
        </authorList>
    </citation>
    <scope>NUCLEOTIDE SEQUENCE</scope>
    <source>
        <strain evidence="12">JCM 11219</strain>
    </source>
</reference>
<sequence>MNIKFAEIILESKPSWFWRVLRQVGVEYATGVLPRWFADWRQIEEEKPWDYGPLMRYKNMLEDNGLKLAIIEDNPPMDGIRFGIPRVREEELDNVARLIENMGRLGVKIWVYNWMAGIGWARTHTHILSRDGMYVSGFNYKNIEGAPPYRLVKEYGVDANKLWENLRSFLEYIMPLAEQRGVYLAMHPDDPPIPEFRGVPRIMNSVESFEKLINLVKSEHNGITFCMGNFTLMTDDVPGTVRRLRDRIYFVHFRDVKGDKYNFVETLIGEGKTDLVEAARAMLEIDHEWYVRIDHAPTLEGDTELGAAGYNYLGRLYTIGYIKGLFTAVARQLDK</sequence>
<reference evidence="12" key="2">
    <citation type="submission" date="2020-09" db="EMBL/GenBank/DDBJ databases">
        <authorList>
            <person name="Sun Q."/>
            <person name="Ohkuma M."/>
        </authorList>
    </citation>
    <scope>NUCLEOTIDE SEQUENCE</scope>
    <source>
        <strain evidence="12">JCM 11219</strain>
    </source>
</reference>
<proteinExistence type="inferred from homology"/>
<dbReference type="GO" id="GO:0042840">
    <property type="term" value="P:D-glucuronate catabolic process"/>
    <property type="evidence" value="ECO:0007669"/>
    <property type="project" value="TreeGrafter"/>
</dbReference>
<organism evidence="12 13">
    <name type="scientific">Vulcanisaeta souniana JCM 11219</name>
    <dbReference type="NCBI Taxonomy" id="1293586"/>
    <lineage>
        <taxon>Archaea</taxon>
        <taxon>Thermoproteota</taxon>
        <taxon>Thermoprotei</taxon>
        <taxon>Thermoproteales</taxon>
        <taxon>Thermoproteaceae</taxon>
        <taxon>Vulcanisaeta</taxon>
    </lineage>
</organism>
<reference evidence="11" key="4">
    <citation type="journal article" date="2023" name="Microbiol. Resour. Announc.">
        <title>Complete Genome Sequence of Vulcanisaeta souniana Strain IC-059, a Hyperthermophilic Archaeon Isolated from Hot Spring Water in Japan.</title>
        <authorList>
            <person name="Kato S."/>
            <person name="Itoh T."/>
            <person name="Wu L."/>
            <person name="Ma J."/>
            <person name="Ohkuma M."/>
        </authorList>
    </citation>
    <scope>NUCLEOTIDE SEQUENCE</scope>
    <source>
        <strain evidence="11">JCM 11219</strain>
    </source>
</reference>
<evidence type="ECO:0000256" key="8">
    <source>
        <dbReference type="ARBA" id="ARBA00023004"/>
    </source>
</evidence>
<dbReference type="EMBL" id="AP026830">
    <property type="protein sequence ID" value="BDR93563.1"/>
    <property type="molecule type" value="Genomic_DNA"/>
</dbReference>
<keyword evidence="9" id="KW-0464">Manganese</keyword>
<dbReference type="AlphaFoldDB" id="A0A830E591"/>
<dbReference type="SUPFAM" id="SSF51658">
    <property type="entry name" value="Xylose isomerase-like"/>
    <property type="match status" value="1"/>
</dbReference>
<evidence type="ECO:0000313" key="13">
    <source>
        <dbReference type="Proteomes" id="UP000657075"/>
    </source>
</evidence>
<dbReference type="PANTHER" id="PTHR30387:SF2">
    <property type="entry name" value="MANNONATE DEHYDRATASE"/>
    <property type="match status" value="1"/>
</dbReference>
<dbReference type="PANTHER" id="PTHR30387">
    <property type="entry name" value="MANNONATE DEHYDRATASE"/>
    <property type="match status" value="1"/>
</dbReference>
<dbReference type="InterPro" id="IPR036237">
    <property type="entry name" value="Xyl_isomerase-like_sf"/>
</dbReference>
<dbReference type="RefSeq" id="WP_188604262.1">
    <property type="nucleotide sequence ID" value="NZ_AP026830.1"/>
</dbReference>
<comment type="cofactor">
    <cofactor evidence="3">
        <name>Fe(2+)</name>
        <dbReference type="ChEBI" id="CHEBI:29033"/>
    </cofactor>
</comment>
<dbReference type="GO" id="GO:0030145">
    <property type="term" value="F:manganese ion binding"/>
    <property type="evidence" value="ECO:0007669"/>
    <property type="project" value="TreeGrafter"/>
</dbReference>
<comment type="cofactor">
    <cofactor evidence="2">
        <name>Mn(2+)</name>
        <dbReference type="ChEBI" id="CHEBI:29035"/>
    </cofactor>
</comment>
<keyword evidence="8" id="KW-0408">Iron</keyword>
<evidence type="ECO:0000313" key="12">
    <source>
        <dbReference type="EMBL" id="GGI87551.1"/>
    </source>
</evidence>
<dbReference type="GO" id="GO:0008198">
    <property type="term" value="F:ferrous iron binding"/>
    <property type="evidence" value="ECO:0007669"/>
    <property type="project" value="TreeGrafter"/>
</dbReference>
<evidence type="ECO:0000256" key="2">
    <source>
        <dbReference type="ARBA" id="ARBA00001936"/>
    </source>
</evidence>
<comment type="function">
    <text evidence="4">Catalyzes the dehydration of D-mannonate.</text>
</comment>
<reference evidence="14" key="3">
    <citation type="submission" date="2022-09" db="EMBL/GenBank/DDBJ databases">
        <title>Complete genome sequence of Vulcanisaeta souniana.</title>
        <authorList>
            <person name="Kato S."/>
            <person name="Itoh T."/>
            <person name="Ohkuma M."/>
        </authorList>
    </citation>
    <scope>NUCLEOTIDE SEQUENCE [LARGE SCALE GENOMIC DNA]</scope>
    <source>
        <strain evidence="14">JCM 11219</strain>
    </source>
</reference>
<dbReference type="OrthoDB" id="39900at2157"/>
<evidence type="ECO:0000256" key="6">
    <source>
        <dbReference type="ARBA" id="ARBA00007389"/>
    </source>
</evidence>
<dbReference type="Proteomes" id="UP001060771">
    <property type="component" value="Chromosome"/>
</dbReference>
<dbReference type="InterPro" id="IPR004628">
    <property type="entry name" value="Man_deHydtase"/>
</dbReference>
<dbReference type="Proteomes" id="UP000657075">
    <property type="component" value="Unassembled WGS sequence"/>
</dbReference>
<evidence type="ECO:0000256" key="4">
    <source>
        <dbReference type="ARBA" id="ARBA00002713"/>
    </source>
</evidence>
<gene>
    <name evidence="12" type="primary">uxuA</name>
    <name evidence="12" type="ORF">GCM10007112_25530</name>
    <name evidence="11" type="ORF">Vsou_26560</name>
</gene>
<dbReference type="GeneID" id="76208196"/>
<dbReference type="EMBL" id="BMNM01000018">
    <property type="protein sequence ID" value="GGI87551.1"/>
    <property type="molecule type" value="Genomic_DNA"/>
</dbReference>
<evidence type="ECO:0000256" key="5">
    <source>
        <dbReference type="ARBA" id="ARBA00004892"/>
    </source>
</evidence>
<evidence type="ECO:0000313" key="11">
    <source>
        <dbReference type="EMBL" id="BDR93563.1"/>
    </source>
</evidence>
<evidence type="ECO:0000256" key="9">
    <source>
        <dbReference type="ARBA" id="ARBA00023211"/>
    </source>
</evidence>
<evidence type="ECO:0000256" key="7">
    <source>
        <dbReference type="ARBA" id="ARBA00012927"/>
    </source>
</evidence>
<keyword evidence="10" id="KW-0456">Lyase</keyword>
<dbReference type="EC" id="4.2.1.8" evidence="7"/>
<protein>
    <recommendedName>
        <fullName evidence="7">mannonate dehydratase</fullName>
        <ecNumber evidence="7">4.2.1.8</ecNumber>
    </recommendedName>
</protein>
<evidence type="ECO:0000256" key="10">
    <source>
        <dbReference type="ARBA" id="ARBA00023239"/>
    </source>
</evidence>
<name>A0A830E591_9CREN</name>
<dbReference type="PIRSF" id="PIRSF016049">
    <property type="entry name" value="Man_dehyd"/>
    <property type="match status" value="1"/>
</dbReference>
<evidence type="ECO:0000313" key="14">
    <source>
        <dbReference type="Proteomes" id="UP001060771"/>
    </source>
</evidence>
<dbReference type="Pfam" id="PF03786">
    <property type="entry name" value="UxuA"/>
    <property type="match status" value="2"/>
</dbReference>